<dbReference type="Pfam" id="PF19269">
    <property type="entry name" value="Anticodon_2"/>
    <property type="match status" value="1"/>
</dbReference>
<dbReference type="InterPro" id="IPR049940">
    <property type="entry name" value="GluQ/Sye"/>
</dbReference>
<name>A0A6N8U945_9FIRM</name>
<feature type="domain" description="Aminoacyl-tRNA synthetase class I anticodon-binding" evidence="13">
    <location>
        <begin position="336"/>
        <end position="480"/>
    </location>
</feature>
<evidence type="ECO:0000256" key="11">
    <source>
        <dbReference type="HAMAP-Rule" id="MF_00022"/>
    </source>
</evidence>
<dbReference type="SUPFAM" id="SSF48163">
    <property type="entry name" value="An anticodon-binding domain of class I aminoacyl-tRNA synthetases"/>
    <property type="match status" value="1"/>
</dbReference>
<evidence type="ECO:0000256" key="6">
    <source>
        <dbReference type="ARBA" id="ARBA00022741"/>
    </source>
</evidence>
<dbReference type="NCBIfam" id="TIGR00464">
    <property type="entry name" value="gltX_bact"/>
    <property type="match status" value="1"/>
</dbReference>
<dbReference type="GO" id="GO:0005829">
    <property type="term" value="C:cytosol"/>
    <property type="evidence" value="ECO:0007669"/>
    <property type="project" value="TreeGrafter"/>
</dbReference>
<comment type="caution">
    <text evidence="14">The sequence shown here is derived from an EMBL/GenBank/DDBJ whole genome shotgun (WGS) entry which is preliminary data.</text>
</comment>
<dbReference type="GO" id="GO:0005524">
    <property type="term" value="F:ATP binding"/>
    <property type="evidence" value="ECO:0007669"/>
    <property type="project" value="UniProtKB-UniRule"/>
</dbReference>
<dbReference type="InterPro" id="IPR045462">
    <property type="entry name" value="aa-tRNA-synth_I_cd-bd"/>
</dbReference>
<dbReference type="InterPro" id="IPR001412">
    <property type="entry name" value="aa-tRNA-synth_I_CS"/>
</dbReference>
<dbReference type="GO" id="GO:0000049">
    <property type="term" value="F:tRNA binding"/>
    <property type="evidence" value="ECO:0007669"/>
    <property type="project" value="InterPro"/>
</dbReference>
<evidence type="ECO:0000256" key="8">
    <source>
        <dbReference type="ARBA" id="ARBA00022917"/>
    </source>
</evidence>
<comment type="similarity">
    <text evidence="2 11">Belongs to the class-I aminoacyl-tRNA synthetase family. Glutamate--tRNA ligase type 1 subfamily.</text>
</comment>
<dbReference type="Pfam" id="PF00749">
    <property type="entry name" value="tRNA-synt_1c"/>
    <property type="match status" value="1"/>
</dbReference>
<dbReference type="PROSITE" id="PS00178">
    <property type="entry name" value="AA_TRNA_LIGASE_I"/>
    <property type="match status" value="1"/>
</dbReference>
<dbReference type="GO" id="GO:0004818">
    <property type="term" value="F:glutamate-tRNA ligase activity"/>
    <property type="evidence" value="ECO:0007669"/>
    <property type="project" value="UniProtKB-UniRule"/>
</dbReference>
<reference evidence="14 15" key="2">
    <citation type="submission" date="2020-01" db="EMBL/GenBank/DDBJ databases">
        <title>Clostridiaceae sp. nov. isolated from the gut of human by culturomics.</title>
        <authorList>
            <person name="Chang Y."/>
        </authorList>
    </citation>
    <scope>NUCLEOTIDE SEQUENCE [LARGE SCALE GENOMIC DNA]</scope>
    <source>
        <strain evidence="14 15">DONG20-135</strain>
    </source>
</reference>
<dbReference type="PANTHER" id="PTHR43311">
    <property type="entry name" value="GLUTAMATE--TRNA LIGASE"/>
    <property type="match status" value="1"/>
</dbReference>
<dbReference type="InterPro" id="IPR033910">
    <property type="entry name" value="GluRS_core"/>
</dbReference>
<feature type="binding site" evidence="11">
    <location>
        <position position="254"/>
    </location>
    <ligand>
        <name>ATP</name>
        <dbReference type="ChEBI" id="CHEBI:30616"/>
    </ligand>
</feature>
<evidence type="ECO:0000256" key="9">
    <source>
        <dbReference type="ARBA" id="ARBA00023146"/>
    </source>
</evidence>
<dbReference type="AlphaFoldDB" id="A0A6N8U945"/>
<feature type="short sequence motif" description="'HIGH' region" evidence="11">
    <location>
        <begin position="10"/>
        <end position="20"/>
    </location>
</feature>
<dbReference type="PANTHER" id="PTHR43311:SF2">
    <property type="entry name" value="GLUTAMATE--TRNA LIGASE, MITOCHONDRIAL-RELATED"/>
    <property type="match status" value="1"/>
</dbReference>
<evidence type="ECO:0000313" key="14">
    <source>
        <dbReference type="EMBL" id="MXQ73089.1"/>
    </source>
</evidence>
<dbReference type="Proteomes" id="UP000434036">
    <property type="component" value="Unassembled WGS sequence"/>
</dbReference>
<sequence>MKKVRVRYAPSPTGFLHIGNARTAMFNYLFAKHYQGDFVLRIEDTDIERNVDGGEQSQLEYLSWLGIEPDESAQKPGDCGPYRQMERLDIYKRIVDEMLEKGLAYKCFCTPEELAEVKEAQEAAGLAPMYNRHCANLSNEEIAAKEAAGLPYVIRVKVPEGKTYTFDDMIRGTISFESKDIGDWVIVKSNGIPTYNFAVVIDDHMMNISHVFRGEEHISNTPKQLMIYDMLGWEAPTFAHMTLIVNENHKKLSKRDHSIMQYISQYKENGYLPEAMFNFMALLGWSPEGEEEIFSKEQLIEMFDEHRLSKSPSVFDVEKLKWVNATYIRNMSLDDFHAHALPYYSDAIHSNVNLKEVSRVIQPRVNTFGEIKEAVDFIDELPEYNCELYIHKKMKTTPEIALKALELTLPVMDTIEDWNNEEEIHTKLLGIAKAQEMKNGQILWPIRTALSGKAFTPGGAIELSYLLGKEESIRRVKIGIEKLKAE</sequence>
<comment type="catalytic activity">
    <reaction evidence="10 11">
        <text>tRNA(Glu) + L-glutamate + ATP = L-glutamyl-tRNA(Glu) + AMP + diphosphate</text>
        <dbReference type="Rhea" id="RHEA:23540"/>
        <dbReference type="Rhea" id="RHEA-COMP:9663"/>
        <dbReference type="Rhea" id="RHEA-COMP:9680"/>
        <dbReference type="ChEBI" id="CHEBI:29985"/>
        <dbReference type="ChEBI" id="CHEBI:30616"/>
        <dbReference type="ChEBI" id="CHEBI:33019"/>
        <dbReference type="ChEBI" id="CHEBI:78442"/>
        <dbReference type="ChEBI" id="CHEBI:78520"/>
        <dbReference type="ChEBI" id="CHEBI:456215"/>
        <dbReference type="EC" id="6.1.1.17"/>
    </reaction>
</comment>
<dbReference type="InterPro" id="IPR020058">
    <property type="entry name" value="Glu/Gln-tRNA-synth_Ib_cat-dom"/>
</dbReference>
<accession>A0A6N8U945</accession>
<comment type="caution">
    <text evidence="11">Lacks conserved residue(s) required for the propagation of feature annotation.</text>
</comment>
<dbReference type="SUPFAM" id="SSF52374">
    <property type="entry name" value="Nucleotidylyl transferase"/>
    <property type="match status" value="1"/>
</dbReference>
<proteinExistence type="inferred from homology"/>
<evidence type="ECO:0000313" key="15">
    <source>
        <dbReference type="Proteomes" id="UP000434036"/>
    </source>
</evidence>
<evidence type="ECO:0000256" key="1">
    <source>
        <dbReference type="ARBA" id="ARBA00004496"/>
    </source>
</evidence>
<comment type="subcellular location">
    <subcellularLocation>
        <location evidence="1 11">Cytoplasm</location>
    </subcellularLocation>
</comment>
<organism evidence="14 15">
    <name type="scientific">Copranaerobaculum intestinale</name>
    <dbReference type="NCBI Taxonomy" id="2692629"/>
    <lineage>
        <taxon>Bacteria</taxon>
        <taxon>Bacillati</taxon>
        <taxon>Bacillota</taxon>
        <taxon>Erysipelotrichia</taxon>
        <taxon>Erysipelotrichales</taxon>
        <taxon>Erysipelotrichaceae</taxon>
        <taxon>Copranaerobaculum</taxon>
    </lineage>
</organism>
<comment type="function">
    <text evidence="11">Catalyzes the attachment of glutamate to tRNA(Glu) in a two-step reaction: glutamate is first activated by ATP to form Glu-AMP and then transferred to the acceptor end of tRNA(Glu).</text>
</comment>
<evidence type="ECO:0000256" key="5">
    <source>
        <dbReference type="ARBA" id="ARBA00022598"/>
    </source>
</evidence>
<dbReference type="HAMAP" id="MF_00022">
    <property type="entry name" value="Glu_tRNA_synth_type1"/>
    <property type="match status" value="1"/>
</dbReference>
<dbReference type="RefSeq" id="WP_160624512.1">
    <property type="nucleotide sequence ID" value="NZ_WUUQ01000001.1"/>
</dbReference>
<evidence type="ECO:0000256" key="10">
    <source>
        <dbReference type="ARBA" id="ARBA00048351"/>
    </source>
</evidence>
<dbReference type="Gene3D" id="3.40.50.620">
    <property type="entry name" value="HUPs"/>
    <property type="match status" value="1"/>
</dbReference>
<dbReference type="EC" id="6.1.1.17" evidence="11"/>
<dbReference type="EMBL" id="WUUQ01000001">
    <property type="protein sequence ID" value="MXQ73089.1"/>
    <property type="molecule type" value="Genomic_DNA"/>
</dbReference>
<dbReference type="GO" id="GO:0008270">
    <property type="term" value="F:zinc ion binding"/>
    <property type="evidence" value="ECO:0007669"/>
    <property type="project" value="InterPro"/>
</dbReference>
<keyword evidence="5 11" id="KW-0436">Ligase</keyword>
<dbReference type="GO" id="GO:0006424">
    <property type="term" value="P:glutamyl-tRNA aminoacylation"/>
    <property type="evidence" value="ECO:0007669"/>
    <property type="project" value="UniProtKB-UniRule"/>
</dbReference>
<keyword evidence="8 11" id="KW-0648">Protein biosynthesis</keyword>
<keyword evidence="4 11" id="KW-0963">Cytoplasm</keyword>
<dbReference type="FunFam" id="3.40.50.620:FF:000007">
    <property type="entry name" value="Glutamate--tRNA ligase"/>
    <property type="match status" value="1"/>
</dbReference>
<dbReference type="InterPro" id="IPR008925">
    <property type="entry name" value="aa_tRNA-synth_I_cd-bd_sf"/>
</dbReference>
<keyword evidence="7 11" id="KW-0067">ATP-binding</keyword>
<dbReference type="InterPro" id="IPR014729">
    <property type="entry name" value="Rossmann-like_a/b/a_fold"/>
</dbReference>
<evidence type="ECO:0000256" key="4">
    <source>
        <dbReference type="ARBA" id="ARBA00022490"/>
    </source>
</evidence>
<gene>
    <name evidence="11" type="primary">gltX</name>
    <name evidence="14" type="ORF">GSF08_03950</name>
</gene>
<dbReference type="InterPro" id="IPR000924">
    <property type="entry name" value="Glu/Gln-tRNA-synth"/>
</dbReference>
<feature type="domain" description="Glutamyl/glutaminyl-tRNA synthetase class Ib catalytic" evidence="12">
    <location>
        <begin position="3"/>
        <end position="322"/>
    </location>
</feature>
<reference evidence="14 15" key="1">
    <citation type="submission" date="2019-12" db="EMBL/GenBank/DDBJ databases">
        <authorList>
            <person name="Yang R."/>
        </authorList>
    </citation>
    <scope>NUCLEOTIDE SEQUENCE [LARGE SCALE GENOMIC DNA]</scope>
    <source>
        <strain evidence="14 15">DONG20-135</strain>
    </source>
</reference>
<evidence type="ECO:0000256" key="3">
    <source>
        <dbReference type="ARBA" id="ARBA00011245"/>
    </source>
</evidence>
<keyword evidence="9 11" id="KW-0030">Aminoacyl-tRNA synthetase</keyword>
<keyword evidence="6 11" id="KW-0547">Nucleotide-binding</keyword>
<keyword evidence="15" id="KW-1185">Reference proteome</keyword>
<dbReference type="PRINTS" id="PR00987">
    <property type="entry name" value="TRNASYNTHGLU"/>
</dbReference>
<dbReference type="InterPro" id="IPR004527">
    <property type="entry name" value="Glu-tRNA-ligase_bac/mito"/>
</dbReference>
<protein>
    <recommendedName>
        <fullName evidence="11">Glutamate--tRNA ligase</fullName>
        <ecNumber evidence="11">6.1.1.17</ecNumber>
    </recommendedName>
    <alternativeName>
        <fullName evidence="11">Glutamyl-tRNA synthetase</fullName>
        <shortName evidence="11">GluRS</shortName>
    </alternativeName>
</protein>
<evidence type="ECO:0000256" key="7">
    <source>
        <dbReference type="ARBA" id="ARBA00022840"/>
    </source>
</evidence>
<evidence type="ECO:0000259" key="13">
    <source>
        <dbReference type="Pfam" id="PF19269"/>
    </source>
</evidence>
<evidence type="ECO:0000259" key="12">
    <source>
        <dbReference type="Pfam" id="PF00749"/>
    </source>
</evidence>
<feature type="short sequence motif" description="'KMSKS' region" evidence="11">
    <location>
        <begin position="251"/>
        <end position="255"/>
    </location>
</feature>
<evidence type="ECO:0000256" key="2">
    <source>
        <dbReference type="ARBA" id="ARBA00007894"/>
    </source>
</evidence>
<dbReference type="InterPro" id="IPR020751">
    <property type="entry name" value="aa-tRNA-synth_I_codon-bd_sub2"/>
</dbReference>
<comment type="subunit">
    <text evidence="3 11">Monomer.</text>
</comment>
<dbReference type="CDD" id="cd00808">
    <property type="entry name" value="GluRS_core"/>
    <property type="match status" value="1"/>
</dbReference>
<dbReference type="Gene3D" id="1.10.10.350">
    <property type="match status" value="1"/>
</dbReference>